<protein>
    <submittedName>
        <fullName evidence="2">Uncharacterized protein</fullName>
    </submittedName>
</protein>
<evidence type="ECO:0000313" key="3">
    <source>
        <dbReference type="Proteomes" id="UP001567538"/>
    </source>
</evidence>
<feature type="compositionally biased region" description="Basic and acidic residues" evidence="1">
    <location>
        <begin position="1"/>
        <end position="14"/>
    </location>
</feature>
<proteinExistence type="predicted"/>
<comment type="caution">
    <text evidence="2">The sequence shown here is derived from an EMBL/GenBank/DDBJ whole genome shotgun (WGS) entry which is preliminary data.</text>
</comment>
<dbReference type="AlphaFoldDB" id="A0ABD1GQ44"/>
<reference evidence="2 3" key="1">
    <citation type="submission" date="2024-06" db="EMBL/GenBank/DDBJ databases">
        <title>A chromosome level genome sequence of Diviner's sage (Salvia divinorum).</title>
        <authorList>
            <person name="Ford S.A."/>
            <person name="Ro D.-K."/>
            <person name="Ness R.W."/>
            <person name="Phillips M.A."/>
        </authorList>
    </citation>
    <scope>NUCLEOTIDE SEQUENCE [LARGE SCALE GENOMIC DNA]</scope>
    <source>
        <strain evidence="2">SAF-2024a</strain>
        <tissue evidence="2">Leaf</tissue>
    </source>
</reference>
<organism evidence="2 3">
    <name type="scientific">Salvia divinorum</name>
    <name type="common">Maria pastora</name>
    <name type="synonym">Diviner's sage</name>
    <dbReference type="NCBI Taxonomy" id="28513"/>
    <lineage>
        <taxon>Eukaryota</taxon>
        <taxon>Viridiplantae</taxon>
        <taxon>Streptophyta</taxon>
        <taxon>Embryophyta</taxon>
        <taxon>Tracheophyta</taxon>
        <taxon>Spermatophyta</taxon>
        <taxon>Magnoliopsida</taxon>
        <taxon>eudicotyledons</taxon>
        <taxon>Gunneridae</taxon>
        <taxon>Pentapetalae</taxon>
        <taxon>asterids</taxon>
        <taxon>lamiids</taxon>
        <taxon>Lamiales</taxon>
        <taxon>Lamiaceae</taxon>
        <taxon>Nepetoideae</taxon>
        <taxon>Mentheae</taxon>
        <taxon>Salviinae</taxon>
        <taxon>Salvia</taxon>
        <taxon>Salvia subgen. Calosphace</taxon>
    </lineage>
</organism>
<dbReference type="EMBL" id="JBEAFC010000008">
    <property type="protein sequence ID" value="KAL1545223.1"/>
    <property type="molecule type" value="Genomic_DNA"/>
</dbReference>
<feature type="compositionally biased region" description="Low complexity" evidence="1">
    <location>
        <begin position="16"/>
        <end position="28"/>
    </location>
</feature>
<evidence type="ECO:0000256" key="1">
    <source>
        <dbReference type="SAM" id="MobiDB-lite"/>
    </source>
</evidence>
<dbReference type="Proteomes" id="UP001567538">
    <property type="component" value="Unassembled WGS sequence"/>
</dbReference>
<name>A0ABD1GQ44_SALDI</name>
<feature type="region of interest" description="Disordered" evidence="1">
    <location>
        <begin position="1"/>
        <end position="95"/>
    </location>
</feature>
<accession>A0ABD1GQ44</accession>
<keyword evidence="3" id="KW-1185">Reference proteome</keyword>
<gene>
    <name evidence="2" type="ORF">AAHA92_21971</name>
</gene>
<sequence>MRHQAGDSQRRAEHLAAASTASDDGSAAPRRRGGKNCEQPRLVNGFSSDSDCDDLHSSAKYQAETDGEGDQGEVFGSSTGEFENEREMSMGTGKL</sequence>
<evidence type="ECO:0000313" key="2">
    <source>
        <dbReference type="EMBL" id="KAL1545223.1"/>
    </source>
</evidence>